<dbReference type="AlphaFoldDB" id="A0AAW8F734"/>
<name>A0AAW8F734_9ACTN</name>
<reference evidence="2" key="1">
    <citation type="submission" date="2023-07" db="EMBL/GenBank/DDBJ databases">
        <title>Comparative genomics of wheat-associated soil bacteria to identify genetic determinants of phenazine resistance.</title>
        <authorList>
            <person name="Mouncey N."/>
        </authorList>
    </citation>
    <scope>NUCLEOTIDE SEQUENCE</scope>
    <source>
        <strain evidence="2">V4I22</strain>
    </source>
</reference>
<gene>
    <name evidence="2" type="ORF">QFZ22_000925</name>
</gene>
<evidence type="ECO:0000313" key="3">
    <source>
        <dbReference type="Proteomes" id="UP001234216"/>
    </source>
</evidence>
<dbReference type="EMBL" id="JAUSZV010000005">
    <property type="protein sequence ID" value="MDQ0904940.1"/>
    <property type="molecule type" value="Genomic_DNA"/>
</dbReference>
<protein>
    <submittedName>
        <fullName evidence="2">Uncharacterized protein</fullName>
    </submittedName>
</protein>
<comment type="caution">
    <text evidence="2">The sequence shown here is derived from an EMBL/GenBank/DDBJ whole genome shotgun (WGS) entry which is preliminary data.</text>
</comment>
<organism evidence="2 3">
    <name type="scientific">Streptomyces canus</name>
    <dbReference type="NCBI Taxonomy" id="58343"/>
    <lineage>
        <taxon>Bacteria</taxon>
        <taxon>Bacillati</taxon>
        <taxon>Actinomycetota</taxon>
        <taxon>Actinomycetes</taxon>
        <taxon>Kitasatosporales</taxon>
        <taxon>Streptomycetaceae</taxon>
        <taxon>Streptomyces</taxon>
        <taxon>Streptomyces aurantiacus group</taxon>
    </lineage>
</organism>
<sequence length="42" mass="4629">MDNKHRTLSVFATCIESSAPHRTDFSGLSQTGLRRPSTARPV</sequence>
<evidence type="ECO:0000313" key="2">
    <source>
        <dbReference type="EMBL" id="MDQ0904940.1"/>
    </source>
</evidence>
<proteinExistence type="predicted"/>
<accession>A0AAW8F734</accession>
<dbReference type="RefSeq" id="WP_306986848.1">
    <property type="nucleotide sequence ID" value="NZ_JAUSZV010000005.1"/>
</dbReference>
<dbReference type="Proteomes" id="UP001234216">
    <property type="component" value="Unassembled WGS sequence"/>
</dbReference>
<evidence type="ECO:0000256" key="1">
    <source>
        <dbReference type="SAM" id="MobiDB-lite"/>
    </source>
</evidence>
<feature type="region of interest" description="Disordered" evidence="1">
    <location>
        <begin position="20"/>
        <end position="42"/>
    </location>
</feature>